<dbReference type="STRING" id="102285.A0A0R3TDI4"/>
<proteinExistence type="inferred from homology"/>
<evidence type="ECO:0000256" key="1">
    <source>
        <dbReference type="ARBA" id="ARBA00006209"/>
    </source>
</evidence>
<protein>
    <submittedName>
        <fullName evidence="5">PI4K_N domain-containing protein</fullName>
    </submittedName>
</protein>
<comment type="similarity">
    <text evidence="1">Belongs to the PI3/PI4-kinase family. Type III PI4K subfamily.</text>
</comment>
<dbReference type="WBParaSite" id="HNAJ_0000512301-mRNA-1">
    <property type="protein sequence ID" value="HNAJ_0000512301-mRNA-1"/>
    <property type="gene ID" value="HNAJ_0000512301"/>
</dbReference>
<name>A0A0R3TDI4_RODNA</name>
<evidence type="ECO:0000259" key="2">
    <source>
        <dbReference type="Pfam" id="PF19274"/>
    </source>
</evidence>
<accession>A0A0R3TDI4</accession>
<dbReference type="Pfam" id="PF19274">
    <property type="entry name" value="PI4K_N"/>
    <property type="match status" value="1"/>
</dbReference>
<dbReference type="InterPro" id="IPR045495">
    <property type="entry name" value="PI4K_N"/>
</dbReference>
<dbReference type="EMBL" id="UZAE01004081">
    <property type="protein sequence ID" value="VDO00981.1"/>
    <property type="molecule type" value="Genomic_DNA"/>
</dbReference>
<evidence type="ECO:0000313" key="3">
    <source>
        <dbReference type="EMBL" id="VDO00981.1"/>
    </source>
</evidence>
<keyword evidence="4" id="KW-1185">Reference proteome</keyword>
<organism evidence="5">
    <name type="scientific">Rodentolepis nana</name>
    <name type="common">Dwarf tapeworm</name>
    <name type="synonym">Hymenolepis nana</name>
    <dbReference type="NCBI Taxonomy" id="102285"/>
    <lineage>
        <taxon>Eukaryota</taxon>
        <taxon>Metazoa</taxon>
        <taxon>Spiralia</taxon>
        <taxon>Lophotrochozoa</taxon>
        <taxon>Platyhelminthes</taxon>
        <taxon>Cestoda</taxon>
        <taxon>Eucestoda</taxon>
        <taxon>Cyclophyllidea</taxon>
        <taxon>Hymenolepididae</taxon>
        <taxon>Rodentolepis</taxon>
    </lineage>
</organism>
<evidence type="ECO:0000313" key="4">
    <source>
        <dbReference type="Proteomes" id="UP000278807"/>
    </source>
</evidence>
<feature type="domain" description="PI4-kinase N-terminal" evidence="2">
    <location>
        <begin position="52"/>
        <end position="155"/>
    </location>
</feature>
<dbReference type="AlphaFoldDB" id="A0A0R3TDI4"/>
<reference evidence="3 4" key="2">
    <citation type="submission" date="2018-11" db="EMBL/GenBank/DDBJ databases">
        <authorList>
            <consortium name="Pathogen Informatics"/>
        </authorList>
    </citation>
    <scope>NUCLEOTIDE SEQUENCE [LARGE SCALE GENOMIC DNA]</scope>
</reference>
<sequence>MVTPSEPVHKDAPSVYHQIMALFMDRSAKSAKLCLASVPVPSPEHERMFLCVINGLANMAAWIQGELELIDLLGRLLVHFVQLDVELRVEFKNSSIASLFPFLLLHFYTPSVSSSYCIDHLVPVIAILLSRLPPITNPNVSLRKLFRDFWFYSVVRDMIQSESNPQNLILSFREIAAKSPTLLSREPLRSDLQFSEWKDMNQATQQNLKDQLCTILAPTNKAGTLDRPTATSIKMMTIAQSAYLMSVYQLESLRLTFSVEGLTYRSKS</sequence>
<evidence type="ECO:0000313" key="5">
    <source>
        <dbReference type="WBParaSite" id="HNAJ_0000512301-mRNA-1"/>
    </source>
</evidence>
<gene>
    <name evidence="3" type="ORF">HNAJ_LOCUS5121</name>
</gene>
<reference evidence="5" key="1">
    <citation type="submission" date="2017-02" db="UniProtKB">
        <authorList>
            <consortium name="WormBaseParasite"/>
        </authorList>
    </citation>
    <scope>IDENTIFICATION</scope>
</reference>
<dbReference type="Proteomes" id="UP000278807">
    <property type="component" value="Unassembled WGS sequence"/>
</dbReference>
<dbReference type="OrthoDB" id="10264149at2759"/>